<feature type="region of interest" description="Disordered" evidence="1">
    <location>
        <begin position="49"/>
        <end position="70"/>
    </location>
</feature>
<sequence>MTLVVGKDMATRSFGKTFADINLGDPQIVDVNESVDNITQLVMEKEIPSSHTSSFGANTSGGKQHRKRNCNSNKIGKISEKLGEVATALTKLSASKIDVSSLYHEIMKIKGYDEEFLASVFDHLVQNEILGKSFIVKNDRFRLNFLENFKKQSQT</sequence>
<keyword evidence="3" id="KW-1185">Reference proteome</keyword>
<accession>A0ABD3B2M6</accession>
<name>A0ABD3B2M6_9GENT</name>
<comment type="caution">
    <text evidence="2">The sequence shown here is derived from an EMBL/GenBank/DDBJ whole genome shotgun (WGS) entry which is preliminary data.</text>
</comment>
<evidence type="ECO:0000313" key="2">
    <source>
        <dbReference type="EMBL" id="KAL3537706.1"/>
    </source>
</evidence>
<dbReference type="Proteomes" id="UP001630127">
    <property type="component" value="Unassembled WGS sequence"/>
</dbReference>
<proteinExistence type="predicted"/>
<feature type="compositionally biased region" description="Polar residues" evidence="1">
    <location>
        <begin position="49"/>
        <end position="62"/>
    </location>
</feature>
<gene>
    <name evidence="2" type="ORF">ACH5RR_001072</name>
</gene>
<reference evidence="2 3" key="1">
    <citation type="submission" date="2024-11" db="EMBL/GenBank/DDBJ databases">
        <title>A near-complete genome assembly of Cinchona calisaya.</title>
        <authorList>
            <person name="Lian D.C."/>
            <person name="Zhao X.W."/>
            <person name="Wei L."/>
        </authorList>
    </citation>
    <scope>NUCLEOTIDE SEQUENCE [LARGE SCALE GENOMIC DNA]</scope>
    <source>
        <tissue evidence="2">Nenye</tissue>
    </source>
</reference>
<protein>
    <submittedName>
        <fullName evidence="2">Uncharacterized protein</fullName>
    </submittedName>
</protein>
<dbReference type="EMBL" id="JBJUIK010000001">
    <property type="protein sequence ID" value="KAL3537706.1"/>
    <property type="molecule type" value="Genomic_DNA"/>
</dbReference>
<dbReference type="AlphaFoldDB" id="A0ABD3B2M6"/>
<organism evidence="2 3">
    <name type="scientific">Cinchona calisaya</name>
    <dbReference type="NCBI Taxonomy" id="153742"/>
    <lineage>
        <taxon>Eukaryota</taxon>
        <taxon>Viridiplantae</taxon>
        <taxon>Streptophyta</taxon>
        <taxon>Embryophyta</taxon>
        <taxon>Tracheophyta</taxon>
        <taxon>Spermatophyta</taxon>
        <taxon>Magnoliopsida</taxon>
        <taxon>eudicotyledons</taxon>
        <taxon>Gunneridae</taxon>
        <taxon>Pentapetalae</taxon>
        <taxon>asterids</taxon>
        <taxon>lamiids</taxon>
        <taxon>Gentianales</taxon>
        <taxon>Rubiaceae</taxon>
        <taxon>Cinchonoideae</taxon>
        <taxon>Cinchoneae</taxon>
        <taxon>Cinchona</taxon>
    </lineage>
</organism>
<evidence type="ECO:0000313" key="3">
    <source>
        <dbReference type="Proteomes" id="UP001630127"/>
    </source>
</evidence>
<evidence type="ECO:0000256" key="1">
    <source>
        <dbReference type="SAM" id="MobiDB-lite"/>
    </source>
</evidence>